<sequence length="142" mass="16306">MSEVVKGKLRYFELFSHSEWSLNHFYLWVQENHDATEEVNARKFFYNIVNAISNDSEASQEVQEVAKKLLKRKKLECEDCMITGANKRILGDVTNLIPVPVAGEKRKNYDANIIDISSKRMKVPVNSVTTFEASSNMQYLSP</sequence>
<feature type="non-terminal residue" evidence="1">
    <location>
        <position position="142"/>
    </location>
</feature>
<protein>
    <submittedName>
        <fullName evidence="1">12988_t:CDS:1</fullName>
    </submittedName>
</protein>
<name>A0A9N9P4P9_9GLOM</name>
<organism evidence="1 2">
    <name type="scientific">Dentiscutata erythropus</name>
    <dbReference type="NCBI Taxonomy" id="1348616"/>
    <lineage>
        <taxon>Eukaryota</taxon>
        <taxon>Fungi</taxon>
        <taxon>Fungi incertae sedis</taxon>
        <taxon>Mucoromycota</taxon>
        <taxon>Glomeromycotina</taxon>
        <taxon>Glomeromycetes</taxon>
        <taxon>Diversisporales</taxon>
        <taxon>Gigasporaceae</taxon>
        <taxon>Dentiscutata</taxon>
    </lineage>
</organism>
<gene>
    <name evidence="1" type="ORF">DERYTH_LOCUS21162</name>
</gene>
<keyword evidence="2" id="KW-1185">Reference proteome</keyword>
<accession>A0A9N9P4P9</accession>
<dbReference type="OrthoDB" id="2443776at2759"/>
<evidence type="ECO:0000313" key="2">
    <source>
        <dbReference type="Proteomes" id="UP000789405"/>
    </source>
</evidence>
<evidence type="ECO:0000313" key="1">
    <source>
        <dbReference type="EMBL" id="CAG8789715.1"/>
    </source>
</evidence>
<dbReference type="AlphaFoldDB" id="A0A9N9P4P9"/>
<comment type="caution">
    <text evidence="1">The sequence shown here is derived from an EMBL/GenBank/DDBJ whole genome shotgun (WGS) entry which is preliminary data.</text>
</comment>
<dbReference type="EMBL" id="CAJVPY010026408">
    <property type="protein sequence ID" value="CAG8789715.1"/>
    <property type="molecule type" value="Genomic_DNA"/>
</dbReference>
<dbReference type="Proteomes" id="UP000789405">
    <property type="component" value="Unassembled WGS sequence"/>
</dbReference>
<reference evidence="1" key="1">
    <citation type="submission" date="2021-06" db="EMBL/GenBank/DDBJ databases">
        <authorList>
            <person name="Kallberg Y."/>
            <person name="Tangrot J."/>
            <person name="Rosling A."/>
        </authorList>
    </citation>
    <scope>NUCLEOTIDE SEQUENCE</scope>
    <source>
        <strain evidence="1">MA453B</strain>
    </source>
</reference>
<proteinExistence type="predicted"/>